<dbReference type="HOGENOM" id="CLU_685867_0_0_1"/>
<evidence type="ECO:0000313" key="3">
    <source>
        <dbReference type="Proteomes" id="UP000001514"/>
    </source>
</evidence>
<evidence type="ECO:0000256" key="1">
    <source>
        <dbReference type="SAM" id="MobiDB-lite"/>
    </source>
</evidence>
<dbReference type="AlphaFoldDB" id="D8SF87"/>
<dbReference type="Gramene" id="EFJ17109">
    <property type="protein sequence ID" value="EFJ17109"/>
    <property type="gene ID" value="SELMODRAFT_421425"/>
</dbReference>
<sequence length="402" mass="43655">MAAMIGGPTRASEPHKAATQQDENHGIEVVDVSGLGDGQVLEKAGSKSQARDVVPLRVVERMKLPPLTHLLGHWLEFRSFVRVSGQLQVRKACEESSQALSPLRGFTGMDVSQKYKSGTLGSDTTKLGDLQGVRPFNCGPRVNKEQPPWTLKFAHRCLSDLTNKPRASLPSSPARSSSVRPRSSSQPPGARRCTDLRQDGDSTDCLHLFLSKPTGGGIVFWNKNLRTQKDWTAGTLPAHGNASSSCPAGGNPLSHPETPVDVAGLIPDLVHARVQEETRQVDLAHLQQVRKSDLDSPTAPHQGELDLNPLGEDLVLGLAQCEAQELITKAVATQQADLFDAWAQEQGGKVDTTPMPTVEAGLGEPDIELEMEHSLDEQSDDTLHFQTVMPSTRGRPNVRRRK</sequence>
<reference evidence="2 3" key="1">
    <citation type="journal article" date="2011" name="Science">
        <title>The Selaginella genome identifies genetic changes associated with the evolution of vascular plants.</title>
        <authorList>
            <person name="Banks J.A."/>
            <person name="Nishiyama T."/>
            <person name="Hasebe M."/>
            <person name="Bowman J.L."/>
            <person name="Gribskov M."/>
            <person name="dePamphilis C."/>
            <person name="Albert V.A."/>
            <person name="Aono N."/>
            <person name="Aoyama T."/>
            <person name="Ambrose B.A."/>
            <person name="Ashton N.W."/>
            <person name="Axtell M.J."/>
            <person name="Barker E."/>
            <person name="Barker M.S."/>
            <person name="Bennetzen J.L."/>
            <person name="Bonawitz N.D."/>
            <person name="Chapple C."/>
            <person name="Cheng C."/>
            <person name="Correa L.G."/>
            <person name="Dacre M."/>
            <person name="DeBarry J."/>
            <person name="Dreyer I."/>
            <person name="Elias M."/>
            <person name="Engstrom E.M."/>
            <person name="Estelle M."/>
            <person name="Feng L."/>
            <person name="Finet C."/>
            <person name="Floyd S.K."/>
            <person name="Frommer W.B."/>
            <person name="Fujita T."/>
            <person name="Gramzow L."/>
            <person name="Gutensohn M."/>
            <person name="Harholt J."/>
            <person name="Hattori M."/>
            <person name="Heyl A."/>
            <person name="Hirai T."/>
            <person name="Hiwatashi Y."/>
            <person name="Ishikawa M."/>
            <person name="Iwata M."/>
            <person name="Karol K.G."/>
            <person name="Koehler B."/>
            <person name="Kolukisaoglu U."/>
            <person name="Kubo M."/>
            <person name="Kurata T."/>
            <person name="Lalonde S."/>
            <person name="Li K."/>
            <person name="Li Y."/>
            <person name="Litt A."/>
            <person name="Lyons E."/>
            <person name="Manning G."/>
            <person name="Maruyama T."/>
            <person name="Michael T.P."/>
            <person name="Mikami K."/>
            <person name="Miyazaki S."/>
            <person name="Morinaga S."/>
            <person name="Murata T."/>
            <person name="Mueller-Roeber B."/>
            <person name="Nelson D.R."/>
            <person name="Obara M."/>
            <person name="Oguri Y."/>
            <person name="Olmstead R.G."/>
            <person name="Onodera N."/>
            <person name="Petersen B.L."/>
            <person name="Pils B."/>
            <person name="Prigge M."/>
            <person name="Rensing S.A."/>
            <person name="Riano-Pachon D.M."/>
            <person name="Roberts A.W."/>
            <person name="Sato Y."/>
            <person name="Scheller H.V."/>
            <person name="Schulz B."/>
            <person name="Schulz C."/>
            <person name="Shakirov E.V."/>
            <person name="Shibagaki N."/>
            <person name="Shinohara N."/>
            <person name="Shippen D.E."/>
            <person name="Soerensen I."/>
            <person name="Sotooka R."/>
            <person name="Sugimoto N."/>
            <person name="Sugita M."/>
            <person name="Sumikawa N."/>
            <person name="Tanurdzic M."/>
            <person name="Theissen G."/>
            <person name="Ulvskov P."/>
            <person name="Wakazuki S."/>
            <person name="Weng J.K."/>
            <person name="Willats W.W."/>
            <person name="Wipf D."/>
            <person name="Wolf P.G."/>
            <person name="Yang L."/>
            <person name="Zimmer A.D."/>
            <person name="Zhu Q."/>
            <person name="Mitros T."/>
            <person name="Hellsten U."/>
            <person name="Loque D."/>
            <person name="Otillar R."/>
            <person name="Salamov A."/>
            <person name="Schmutz J."/>
            <person name="Shapiro H."/>
            <person name="Lindquist E."/>
            <person name="Lucas S."/>
            <person name="Rokhsar D."/>
            <person name="Grigoriev I.V."/>
        </authorList>
    </citation>
    <scope>NUCLEOTIDE SEQUENCE [LARGE SCALE GENOMIC DNA]</scope>
</reference>
<dbReference type="Proteomes" id="UP000001514">
    <property type="component" value="Unassembled WGS sequence"/>
</dbReference>
<feature type="compositionally biased region" description="Basic and acidic residues" evidence="1">
    <location>
        <begin position="12"/>
        <end position="23"/>
    </location>
</feature>
<feature type="region of interest" description="Disordered" evidence="1">
    <location>
        <begin position="164"/>
        <end position="197"/>
    </location>
</feature>
<dbReference type="EMBL" id="GL377616">
    <property type="protein sequence ID" value="EFJ17109.1"/>
    <property type="molecule type" value="Genomic_DNA"/>
</dbReference>
<keyword evidence="3" id="KW-1185">Reference proteome</keyword>
<gene>
    <name evidence="2" type="ORF">SELMODRAFT_421425</name>
</gene>
<feature type="region of interest" description="Disordered" evidence="1">
    <location>
        <begin position="376"/>
        <end position="402"/>
    </location>
</feature>
<proteinExistence type="predicted"/>
<accession>D8SF87</accession>
<organism evidence="3">
    <name type="scientific">Selaginella moellendorffii</name>
    <name type="common">Spikemoss</name>
    <dbReference type="NCBI Taxonomy" id="88036"/>
    <lineage>
        <taxon>Eukaryota</taxon>
        <taxon>Viridiplantae</taxon>
        <taxon>Streptophyta</taxon>
        <taxon>Embryophyta</taxon>
        <taxon>Tracheophyta</taxon>
        <taxon>Lycopodiopsida</taxon>
        <taxon>Selaginellales</taxon>
        <taxon>Selaginellaceae</taxon>
        <taxon>Selaginella</taxon>
    </lineage>
</organism>
<feature type="region of interest" description="Disordered" evidence="1">
    <location>
        <begin position="1"/>
        <end position="23"/>
    </location>
</feature>
<dbReference type="InParanoid" id="D8SF87"/>
<evidence type="ECO:0000313" key="2">
    <source>
        <dbReference type="EMBL" id="EFJ17109.1"/>
    </source>
</evidence>
<feature type="compositionally biased region" description="Low complexity" evidence="1">
    <location>
        <begin position="165"/>
        <end position="188"/>
    </location>
</feature>
<name>D8SF87_SELML</name>
<protein>
    <submittedName>
        <fullName evidence="2">Uncharacterized protein</fullName>
    </submittedName>
</protein>
<dbReference type="KEGG" id="smo:SELMODRAFT_421425"/>